<accession>A0A1G9KQZ5</accession>
<dbReference type="Proteomes" id="UP000199475">
    <property type="component" value="Unassembled WGS sequence"/>
</dbReference>
<dbReference type="EMBL" id="FNGP01000003">
    <property type="protein sequence ID" value="SDL52270.1"/>
    <property type="molecule type" value="Genomic_DNA"/>
</dbReference>
<dbReference type="Pfam" id="PF13430">
    <property type="entry name" value="DUF4112"/>
    <property type="match status" value="1"/>
</dbReference>
<keyword evidence="3" id="KW-1185">Reference proteome</keyword>
<dbReference type="AlphaFoldDB" id="A0A1G9KQZ5"/>
<protein>
    <recommendedName>
        <fullName evidence="4">DUF4112 domain-containing protein</fullName>
    </recommendedName>
</protein>
<organism evidence="2 3">
    <name type="scientific">Tessaracoccus oleiagri</name>
    <dbReference type="NCBI Taxonomy" id="686624"/>
    <lineage>
        <taxon>Bacteria</taxon>
        <taxon>Bacillati</taxon>
        <taxon>Actinomycetota</taxon>
        <taxon>Actinomycetes</taxon>
        <taxon>Propionibacteriales</taxon>
        <taxon>Propionibacteriaceae</taxon>
        <taxon>Tessaracoccus</taxon>
    </lineage>
</organism>
<sequence>MRLRLVREPFRMHAWTVRQHDDAEAARELLRQQPPQQPAQLTRLMTKLLDDMTGVPGTRIRFGIDPLLSLVPGAGSTVGTLFGAVMLVDAMRLRMPAPVLARMGLNYVLDWLIGMVPGLGFLGDIAFRANRRNLRLLNRTIENRGQVREASVRYWIVGGAVIAVTLLLMVVGTVWLVGWLLGMLG</sequence>
<keyword evidence="1" id="KW-0812">Transmembrane</keyword>
<keyword evidence="1" id="KW-1133">Transmembrane helix</keyword>
<gene>
    <name evidence="2" type="ORF">SAMN04488242_1791</name>
</gene>
<dbReference type="STRING" id="686624.SAMN04488242_1791"/>
<evidence type="ECO:0000256" key="1">
    <source>
        <dbReference type="SAM" id="Phobius"/>
    </source>
</evidence>
<dbReference type="PANTHER" id="PTHR35519:SF2">
    <property type="entry name" value="PH DOMAIN PROTEIN"/>
    <property type="match status" value="1"/>
</dbReference>
<reference evidence="2 3" key="1">
    <citation type="submission" date="2016-10" db="EMBL/GenBank/DDBJ databases">
        <authorList>
            <person name="de Groot N.N."/>
        </authorList>
    </citation>
    <scope>NUCLEOTIDE SEQUENCE [LARGE SCALE GENOMIC DNA]</scope>
    <source>
        <strain evidence="2 3">CGMCC 1.9159</strain>
    </source>
</reference>
<proteinExistence type="predicted"/>
<dbReference type="PANTHER" id="PTHR35519">
    <property type="entry name" value="MEMBRANE PROTEINS"/>
    <property type="match status" value="1"/>
</dbReference>
<dbReference type="InterPro" id="IPR025187">
    <property type="entry name" value="DUF4112"/>
</dbReference>
<feature type="transmembrane region" description="Helical" evidence="1">
    <location>
        <begin position="67"/>
        <end position="88"/>
    </location>
</feature>
<evidence type="ECO:0000313" key="3">
    <source>
        <dbReference type="Proteomes" id="UP000199475"/>
    </source>
</evidence>
<name>A0A1G9KQZ5_9ACTN</name>
<feature type="transmembrane region" description="Helical" evidence="1">
    <location>
        <begin position="108"/>
        <end position="127"/>
    </location>
</feature>
<keyword evidence="1" id="KW-0472">Membrane</keyword>
<evidence type="ECO:0000313" key="2">
    <source>
        <dbReference type="EMBL" id="SDL52270.1"/>
    </source>
</evidence>
<evidence type="ECO:0008006" key="4">
    <source>
        <dbReference type="Google" id="ProtNLM"/>
    </source>
</evidence>
<dbReference type="OrthoDB" id="513552at2"/>
<feature type="transmembrane region" description="Helical" evidence="1">
    <location>
        <begin position="154"/>
        <end position="181"/>
    </location>
</feature>